<dbReference type="GO" id="GO:0005886">
    <property type="term" value="C:plasma membrane"/>
    <property type="evidence" value="ECO:0007669"/>
    <property type="project" value="UniProtKB-SubCell"/>
</dbReference>
<keyword evidence="5 6" id="KW-0472">Membrane</keyword>
<name>A0A7Z8E1C1_STACP</name>
<evidence type="ECO:0000256" key="4">
    <source>
        <dbReference type="ARBA" id="ARBA00022989"/>
    </source>
</evidence>
<sequence>VYHTPTTFLAQAVCYFIAAVLCIPIHFEVILSQKEGKALPLKVVLNYFKSNLEGSQIFITSIIIMATGFSYTTVLPVLTNHIFPGQSQVFGIAMTFCAIGGIVATIVLPSILKHLSTVKMYYLSSILFGIALLGIIIH</sequence>
<feature type="transmembrane region" description="Helical" evidence="6">
    <location>
        <begin position="57"/>
        <end position="78"/>
    </location>
</feature>
<evidence type="ECO:0000256" key="6">
    <source>
        <dbReference type="SAM" id="Phobius"/>
    </source>
</evidence>
<proteinExistence type="predicted"/>
<comment type="caution">
    <text evidence="7">The sequence shown here is derived from an EMBL/GenBank/DDBJ whole genome shotgun (WGS) entry which is preliminary data.</text>
</comment>
<gene>
    <name evidence="7" type="ORF">EQ811_15920</name>
</gene>
<protein>
    <submittedName>
        <fullName evidence="7">MFS transporter</fullName>
    </submittedName>
</protein>
<evidence type="ECO:0000256" key="3">
    <source>
        <dbReference type="ARBA" id="ARBA00022692"/>
    </source>
</evidence>
<reference evidence="7 8" key="1">
    <citation type="journal article" date="2019" name="Sci. Transl. Med.">
        <title>Quorum sensing between bacterial species on the skin protects against epidermal injury in atopic dermatitis.</title>
        <authorList>
            <person name="Williams M.R."/>
        </authorList>
    </citation>
    <scope>NUCLEOTIDE SEQUENCE [LARGE SCALE GENOMIC DNA]</scope>
    <source>
        <strain evidence="7 8">H8</strain>
    </source>
</reference>
<evidence type="ECO:0000256" key="2">
    <source>
        <dbReference type="ARBA" id="ARBA00022475"/>
    </source>
</evidence>
<feature type="non-terminal residue" evidence="7">
    <location>
        <position position="1"/>
    </location>
</feature>
<dbReference type="Proteomes" id="UP000291949">
    <property type="component" value="Unassembled WGS sequence"/>
</dbReference>
<keyword evidence="4 6" id="KW-1133">Transmembrane helix</keyword>
<organism evidence="7 8">
    <name type="scientific">Staphylococcus capitis</name>
    <dbReference type="NCBI Taxonomy" id="29388"/>
    <lineage>
        <taxon>Bacteria</taxon>
        <taxon>Bacillati</taxon>
        <taxon>Bacillota</taxon>
        <taxon>Bacilli</taxon>
        <taxon>Bacillales</taxon>
        <taxon>Staphylococcaceae</taxon>
        <taxon>Staphylococcus</taxon>
    </lineage>
</organism>
<accession>A0A7Z8E1C1</accession>
<keyword evidence="3 6" id="KW-0812">Transmembrane</keyword>
<comment type="subcellular location">
    <subcellularLocation>
        <location evidence="1">Cell membrane</location>
        <topology evidence="1">Multi-pass membrane protein</topology>
    </subcellularLocation>
</comment>
<dbReference type="AlphaFoldDB" id="A0A7Z8E1C1"/>
<dbReference type="Gene3D" id="1.20.1250.20">
    <property type="entry name" value="MFS general substrate transporter like domains"/>
    <property type="match status" value="1"/>
</dbReference>
<feature type="transmembrane region" description="Helical" evidence="6">
    <location>
        <begin position="6"/>
        <end position="27"/>
    </location>
</feature>
<dbReference type="InterPro" id="IPR036259">
    <property type="entry name" value="MFS_trans_sf"/>
</dbReference>
<feature type="transmembrane region" description="Helical" evidence="6">
    <location>
        <begin position="90"/>
        <end position="108"/>
    </location>
</feature>
<dbReference type="SUPFAM" id="SSF103473">
    <property type="entry name" value="MFS general substrate transporter"/>
    <property type="match status" value="1"/>
</dbReference>
<dbReference type="EMBL" id="SCHC01000634">
    <property type="protein sequence ID" value="TBW68254.1"/>
    <property type="molecule type" value="Genomic_DNA"/>
</dbReference>
<evidence type="ECO:0000313" key="7">
    <source>
        <dbReference type="EMBL" id="TBW68254.1"/>
    </source>
</evidence>
<feature type="non-terminal residue" evidence="7">
    <location>
        <position position="138"/>
    </location>
</feature>
<dbReference type="PANTHER" id="PTHR23513">
    <property type="entry name" value="INTEGRAL MEMBRANE EFFLUX PROTEIN-RELATED"/>
    <property type="match status" value="1"/>
</dbReference>
<evidence type="ECO:0000256" key="5">
    <source>
        <dbReference type="ARBA" id="ARBA00023136"/>
    </source>
</evidence>
<keyword evidence="2" id="KW-1003">Cell membrane</keyword>
<evidence type="ECO:0000256" key="1">
    <source>
        <dbReference type="ARBA" id="ARBA00004651"/>
    </source>
</evidence>
<evidence type="ECO:0000313" key="8">
    <source>
        <dbReference type="Proteomes" id="UP000291949"/>
    </source>
</evidence>
<feature type="transmembrane region" description="Helical" evidence="6">
    <location>
        <begin position="120"/>
        <end position="137"/>
    </location>
</feature>
<dbReference type="PANTHER" id="PTHR23513:SF11">
    <property type="entry name" value="STAPHYLOFERRIN A TRANSPORTER"/>
    <property type="match status" value="1"/>
</dbReference>